<comment type="caution">
    <text evidence="2">The sequence shown here is derived from an EMBL/GenBank/DDBJ whole genome shotgun (WGS) entry which is preliminary data.</text>
</comment>
<dbReference type="InterPro" id="IPR009875">
    <property type="entry name" value="PilZ_domain"/>
</dbReference>
<keyword evidence="3" id="KW-1185">Reference proteome</keyword>
<dbReference type="AlphaFoldDB" id="A0A5D3KB15"/>
<dbReference type="Pfam" id="PF07238">
    <property type="entry name" value="PilZ"/>
    <property type="match status" value="1"/>
</dbReference>
<gene>
    <name evidence="2" type="ORF">FXB40_26470</name>
</gene>
<proteinExistence type="predicted"/>
<dbReference type="Proteomes" id="UP000324758">
    <property type="component" value="Unassembled WGS sequence"/>
</dbReference>
<dbReference type="SUPFAM" id="SSF141371">
    <property type="entry name" value="PilZ domain-like"/>
    <property type="match status" value="1"/>
</dbReference>
<evidence type="ECO:0000313" key="2">
    <source>
        <dbReference type="EMBL" id="TYL92001.1"/>
    </source>
</evidence>
<dbReference type="RefSeq" id="WP_148775074.1">
    <property type="nucleotide sequence ID" value="NZ_VSSS01000041.1"/>
</dbReference>
<reference evidence="2 3" key="1">
    <citation type="submission" date="2019-08" db="EMBL/GenBank/DDBJ databases">
        <title>Bradyrhizobium hipponensis sp. nov., a rhizobium isolated from a Lupinus angustifolius root nodule in Tunisia.</title>
        <authorList>
            <person name="Off K."/>
            <person name="Rejili M."/>
            <person name="Mars M."/>
            <person name="Brachmann A."/>
            <person name="Marin M."/>
        </authorList>
    </citation>
    <scope>NUCLEOTIDE SEQUENCE [LARGE SCALE GENOMIC DNA]</scope>
    <source>
        <strain evidence="2 3">CTAW71</strain>
    </source>
</reference>
<organism evidence="2 3">
    <name type="scientific">Bradyrhizobium rifense</name>
    <dbReference type="NCBI Taxonomy" id="515499"/>
    <lineage>
        <taxon>Bacteria</taxon>
        <taxon>Pseudomonadati</taxon>
        <taxon>Pseudomonadota</taxon>
        <taxon>Alphaproteobacteria</taxon>
        <taxon>Hyphomicrobiales</taxon>
        <taxon>Nitrobacteraceae</taxon>
        <taxon>Bradyrhizobium</taxon>
    </lineage>
</organism>
<dbReference type="Gene3D" id="2.40.10.220">
    <property type="entry name" value="predicted glycosyltransferase like domains"/>
    <property type="match status" value="1"/>
</dbReference>
<dbReference type="OrthoDB" id="7409359at2"/>
<dbReference type="EMBL" id="VSSS01000041">
    <property type="protein sequence ID" value="TYL92001.1"/>
    <property type="molecule type" value="Genomic_DNA"/>
</dbReference>
<protein>
    <submittedName>
        <fullName evidence="2">PilZ domain-containing protein</fullName>
    </submittedName>
</protein>
<name>A0A5D3KB15_9BRAD</name>
<sequence>MQERRCAERTEIDEVAYIAGDGSSVRCRVVNISSDGAAVELPDPSCLRPRFKLMLENDRLIRNCRLIWRSGNRVGVSFED</sequence>
<accession>A0A5D3KB15</accession>
<dbReference type="GO" id="GO:0035438">
    <property type="term" value="F:cyclic-di-GMP binding"/>
    <property type="evidence" value="ECO:0007669"/>
    <property type="project" value="InterPro"/>
</dbReference>
<evidence type="ECO:0000259" key="1">
    <source>
        <dbReference type="Pfam" id="PF07238"/>
    </source>
</evidence>
<feature type="domain" description="PilZ" evidence="1">
    <location>
        <begin position="3"/>
        <end position="79"/>
    </location>
</feature>
<evidence type="ECO:0000313" key="3">
    <source>
        <dbReference type="Proteomes" id="UP000324758"/>
    </source>
</evidence>